<name>A0A6J4JUD5_9CHLR</name>
<accession>A0A6J4JUD5</accession>
<dbReference type="AlphaFoldDB" id="A0A6J4JUD5"/>
<organism evidence="1">
    <name type="scientific">uncultured Chloroflexia bacterium</name>
    <dbReference type="NCBI Taxonomy" id="1672391"/>
    <lineage>
        <taxon>Bacteria</taxon>
        <taxon>Bacillati</taxon>
        <taxon>Chloroflexota</taxon>
        <taxon>Chloroflexia</taxon>
        <taxon>environmental samples</taxon>
    </lineage>
</organism>
<gene>
    <name evidence="1" type="ORF">AVDCRST_MAG93-3677</name>
</gene>
<dbReference type="EMBL" id="CADCTR010001250">
    <property type="protein sequence ID" value="CAA9287840.1"/>
    <property type="molecule type" value="Genomic_DNA"/>
</dbReference>
<reference evidence="1" key="1">
    <citation type="submission" date="2020-02" db="EMBL/GenBank/DDBJ databases">
        <authorList>
            <person name="Meier V. D."/>
        </authorList>
    </citation>
    <scope>NUCLEOTIDE SEQUENCE</scope>
    <source>
        <strain evidence="1">AVDCRST_MAG93</strain>
    </source>
</reference>
<evidence type="ECO:0000313" key="1">
    <source>
        <dbReference type="EMBL" id="CAA9287840.1"/>
    </source>
</evidence>
<protein>
    <submittedName>
        <fullName evidence="1">Uncharacterized protein</fullName>
    </submittedName>
</protein>
<proteinExistence type="predicted"/>
<sequence>MLLPSFSTTLTVTVGRCRGSALVPRWALARTRLCRGSSQGLRLFENFPAEAVELEKLEVTEAPLRTHLKFRVVKRRSMT</sequence>